<dbReference type="EMBL" id="JAGSOG010000092">
    <property type="protein sequence ID" value="MBR7835359.1"/>
    <property type="molecule type" value="Genomic_DNA"/>
</dbReference>
<evidence type="ECO:0000256" key="8">
    <source>
        <dbReference type="ARBA" id="ARBA00023284"/>
    </source>
</evidence>
<dbReference type="GO" id="GO:0034599">
    <property type="term" value="P:cellular response to oxidative stress"/>
    <property type="evidence" value="ECO:0007669"/>
    <property type="project" value="TreeGrafter"/>
</dbReference>
<dbReference type="InterPro" id="IPR024706">
    <property type="entry name" value="Peroxiredoxin_AhpC-typ"/>
</dbReference>
<accession>A0A941EUM4</accession>
<comment type="caution">
    <text evidence="15">The sequence shown here is derived from an EMBL/GenBank/DDBJ whole genome shotgun (WGS) entry which is preliminary data.</text>
</comment>
<keyword evidence="5" id="KW-0049">Antioxidant</keyword>
<feature type="domain" description="Thioredoxin" evidence="14">
    <location>
        <begin position="5"/>
        <end position="159"/>
    </location>
</feature>
<dbReference type="InterPro" id="IPR050924">
    <property type="entry name" value="Peroxiredoxin_BCP/PrxQ"/>
</dbReference>
<dbReference type="PANTHER" id="PTHR42801">
    <property type="entry name" value="THIOREDOXIN-DEPENDENT PEROXIDE REDUCTASE"/>
    <property type="match status" value="1"/>
</dbReference>
<evidence type="ECO:0000256" key="6">
    <source>
        <dbReference type="ARBA" id="ARBA00023002"/>
    </source>
</evidence>
<dbReference type="InterPro" id="IPR000866">
    <property type="entry name" value="AhpC/TSA"/>
</dbReference>
<evidence type="ECO:0000256" key="10">
    <source>
        <dbReference type="ARBA" id="ARBA00038489"/>
    </source>
</evidence>
<sequence>MAKSPAIGQPAPDFTLPGVVLADGAAQRGEFSLAAQRGRPLVLAFYPGDETAVCTKQLCSYSSGLDRFTALDATVWGISPQTVESHENFARHHGLGMPLLADTGLEVASAYGITVGKVLRRAVFLLDGDGVLRWKHVAMLGLTFQSLDTIAEQLRRLEVG</sequence>
<dbReference type="Gene3D" id="3.40.30.10">
    <property type="entry name" value="Glutaredoxin"/>
    <property type="match status" value="1"/>
</dbReference>
<keyword evidence="6" id="KW-0560">Oxidoreductase</keyword>
<dbReference type="Proteomes" id="UP000675781">
    <property type="component" value="Unassembled WGS sequence"/>
</dbReference>
<comment type="similarity">
    <text evidence="10">Belongs to the peroxiredoxin family. BCP/PrxQ subfamily.</text>
</comment>
<evidence type="ECO:0000256" key="4">
    <source>
        <dbReference type="ARBA" id="ARBA00022559"/>
    </source>
</evidence>
<reference evidence="15" key="1">
    <citation type="submission" date="2021-04" db="EMBL/GenBank/DDBJ databases">
        <title>Genome based classification of Actinospica acidithermotolerans sp. nov., an actinobacterium isolated from an Indonesian hot spring.</title>
        <authorList>
            <person name="Kusuma A.B."/>
            <person name="Putra K.E."/>
            <person name="Nafisah S."/>
            <person name="Loh J."/>
            <person name="Nouioui I."/>
            <person name="Goodfellow M."/>
        </authorList>
    </citation>
    <scope>NUCLEOTIDE SEQUENCE</scope>
    <source>
        <strain evidence="15">CSCA 57</strain>
    </source>
</reference>
<evidence type="ECO:0000256" key="9">
    <source>
        <dbReference type="ARBA" id="ARBA00032824"/>
    </source>
</evidence>
<evidence type="ECO:0000256" key="3">
    <source>
        <dbReference type="ARBA" id="ARBA00013017"/>
    </source>
</evidence>
<keyword evidence="16" id="KW-1185">Reference proteome</keyword>
<evidence type="ECO:0000256" key="11">
    <source>
        <dbReference type="ARBA" id="ARBA00041373"/>
    </source>
</evidence>
<evidence type="ECO:0000256" key="13">
    <source>
        <dbReference type="PIRSR" id="PIRSR000239-1"/>
    </source>
</evidence>
<evidence type="ECO:0000313" key="16">
    <source>
        <dbReference type="Proteomes" id="UP000675781"/>
    </source>
</evidence>
<dbReference type="GO" id="GO:0005737">
    <property type="term" value="C:cytoplasm"/>
    <property type="evidence" value="ECO:0007669"/>
    <property type="project" value="TreeGrafter"/>
</dbReference>
<comment type="subunit">
    <text evidence="2">Monomer.</text>
</comment>
<comment type="catalytic activity">
    <reaction evidence="12">
        <text>a hydroperoxide + [thioredoxin]-dithiol = an alcohol + [thioredoxin]-disulfide + H2O</text>
        <dbReference type="Rhea" id="RHEA:62620"/>
        <dbReference type="Rhea" id="RHEA-COMP:10698"/>
        <dbReference type="Rhea" id="RHEA-COMP:10700"/>
        <dbReference type="ChEBI" id="CHEBI:15377"/>
        <dbReference type="ChEBI" id="CHEBI:29950"/>
        <dbReference type="ChEBI" id="CHEBI:30879"/>
        <dbReference type="ChEBI" id="CHEBI:35924"/>
        <dbReference type="ChEBI" id="CHEBI:50058"/>
        <dbReference type="EC" id="1.11.1.24"/>
    </reaction>
</comment>
<evidence type="ECO:0000256" key="7">
    <source>
        <dbReference type="ARBA" id="ARBA00023157"/>
    </source>
</evidence>
<dbReference type="AlphaFoldDB" id="A0A941EUM4"/>
<dbReference type="PIRSF" id="PIRSF000239">
    <property type="entry name" value="AHPC"/>
    <property type="match status" value="1"/>
</dbReference>
<dbReference type="GO" id="GO:0045454">
    <property type="term" value="P:cell redox homeostasis"/>
    <property type="evidence" value="ECO:0007669"/>
    <property type="project" value="TreeGrafter"/>
</dbReference>
<keyword evidence="8" id="KW-0676">Redox-active center</keyword>
<evidence type="ECO:0000256" key="2">
    <source>
        <dbReference type="ARBA" id="ARBA00011245"/>
    </source>
</evidence>
<dbReference type="InterPro" id="IPR013766">
    <property type="entry name" value="Thioredoxin_domain"/>
</dbReference>
<dbReference type="EC" id="1.11.1.24" evidence="3"/>
<dbReference type="GO" id="GO:0008379">
    <property type="term" value="F:thioredoxin peroxidase activity"/>
    <property type="evidence" value="ECO:0007669"/>
    <property type="project" value="TreeGrafter"/>
</dbReference>
<dbReference type="InterPro" id="IPR036249">
    <property type="entry name" value="Thioredoxin-like_sf"/>
</dbReference>
<gene>
    <name evidence="15" type="ORF">KDL01_18945</name>
</gene>
<evidence type="ECO:0000313" key="15">
    <source>
        <dbReference type="EMBL" id="MBR7835359.1"/>
    </source>
</evidence>
<dbReference type="PANTHER" id="PTHR42801:SF22">
    <property type="entry name" value="PEROXIREDOXIN SLL0755-RELATED"/>
    <property type="match status" value="1"/>
</dbReference>
<dbReference type="SUPFAM" id="SSF52833">
    <property type="entry name" value="Thioredoxin-like"/>
    <property type="match status" value="1"/>
</dbReference>
<dbReference type="PROSITE" id="PS51352">
    <property type="entry name" value="THIOREDOXIN_2"/>
    <property type="match status" value="1"/>
</dbReference>
<evidence type="ECO:0000256" key="5">
    <source>
        <dbReference type="ARBA" id="ARBA00022862"/>
    </source>
</evidence>
<keyword evidence="4" id="KW-0575">Peroxidase</keyword>
<dbReference type="Pfam" id="PF00578">
    <property type="entry name" value="AhpC-TSA"/>
    <property type="match status" value="1"/>
</dbReference>
<name>A0A941EUM4_9ACTN</name>
<dbReference type="RefSeq" id="WP_212529853.1">
    <property type="nucleotide sequence ID" value="NZ_JAGSOG010000092.1"/>
</dbReference>
<organism evidence="15 16">
    <name type="scientific">Actinospica durhamensis</name>
    <dbReference type="NCBI Taxonomy" id="1508375"/>
    <lineage>
        <taxon>Bacteria</taxon>
        <taxon>Bacillati</taxon>
        <taxon>Actinomycetota</taxon>
        <taxon>Actinomycetes</taxon>
        <taxon>Catenulisporales</taxon>
        <taxon>Actinospicaceae</taxon>
        <taxon>Actinospica</taxon>
    </lineage>
</organism>
<evidence type="ECO:0000256" key="1">
    <source>
        <dbReference type="ARBA" id="ARBA00003330"/>
    </source>
</evidence>
<dbReference type="CDD" id="cd03017">
    <property type="entry name" value="PRX_BCP"/>
    <property type="match status" value="1"/>
</dbReference>
<proteinExistence type="inferred from homology"/>
<evidence type="ECO:0000256" key="12">
    <source>
        <dbReference type="ARBA" id="ARBA00049091"/>
    </source>
</evidence>
<evidence type="ECO:0000259" key="14">
    <source>
        <dbReference type="PROSITE" id="PS51352"/>
    </source>
</evidence>
<protein>
    <recommendedName>
        <fullName evidence="3">thioredoxin-dependent peroxiredoxin</fullName>
        <ecNumber evidence="3">1.11.1.24</ecNumber>
    </recommendedName>
    <alternativeName>
        <fullName evidence="11">Bacterioferritin comigratory protein</fullName>
    </alternativeName>
    <alternativeName>
        <fullName evidence="9">Thioredoxin peroxidase</fullName>
    </alternativeName>
</protein>
<comment type="function">
    <text evidence="1">Thiol-specific peroxidase that catalyzes the reduction of hydrogen peroxide and organic hydroperoxides to water and alcohols, respectively. Plays a role in cell protection against oxidative stress by detoxifying peroxides and as sensor of hydrogen peroxide-mediated signaling events.</text>
</comment>
<keyword evidence="7" id="KW-1015">Disulfide bond</keyword>
<feature type="active site" description="Cysteine sulfenic acid (-SOH) intermediate; for peroxidase activity" evidence="13">
    <location>
        <position position="54"/>
    </location>
</feature>